<evidence type="ECO:0000256" key="4">
    <source>
        <dbReference type="ARBA" id="ARBA00022722"/>
    </source>
</evidence>
<keyword evidence="6" id="KW-0378">Hydrolase</keyword>
<accession>A0AAD9X9V6</accession>
<dbReference type="PANTHER" id="PTHR22930:SF293">
    <property type="entry name" value="PROTEIN ALP1-LIKE"/>
    <property type="match status" value="1"/>
</dbReference>
<sequence length="184" mass="21543">MSGETISRFVYRVLHALLRLEGVLFIKPTPIPDDRTNSRWRWFKGCLGATDRTYIEVTIPESYKPRYRTRKEHIAINVLGVCTHDLKFVYVLSGWDGSVTDSRVLRDAITIHNGLKVPFGNYYLVDAGYINGQGFLAPYRGTRFHLQEWEDFDRAPRNQVEYFNMKHSQVRNIIERCFGPLKKR</sequence>
<evidence type="ECO:0000313" key="9">
    <source>
        <dbReference type="EMBL" id="KAK2655430.1"/>
    </source>
</evidence>
<comment type="caution">
    <text evidence="9">The sequence shown here is derived from an EMBL/GenBank/DDBJ whole genome shotgun (WGS) entry which is preliminary data.</text>
</comment>
<organism evidence="9 10">
    <name type="scientific">Dipteronia dyeriana</name>
    <dbReference type="NCBI Taxonomy" id="168575"/>
    <lineage>
        <taxon>Eukaryota</taxon>
        <taxon>Viridiplantae</taxon>
        <taxon>Streptophyta</taxon>
        <taxon>Embryophyta</taxon>
        <taxon>Tracheophyta</taxon>
        <taxon>Spermatophyta</taxon>
        <taxon>Magnoliopsida</taxon>
        <taxon>eudicotyledons</taxon>
        <taxon>Gunneridae</taxon>
        <taxon>Pentapetalae</taxon>
        <taxon>rosids</taxon>
        <taxon>malvids</taxon>
        <taxon>Sapindales</taxon>
        <taxon>Sapindaceae</taxon>
        <taxon>Hippocastanoideae</taxon>
        <taxon>Acereae</taxon>
        <taxon>Dipteronia</taxon>
    </lineage>
</organism>
<gene>
    <name evidence="9" type="ORF">Ddye_008482</name>
</gene>
<keyword evidence="7" id="KW-0539">Nucleus</keyword>
<evidence type="ECO:0000256" key="6">
    <source>
        <dbReference type="ARBA" id="ARBA00022801"/>
    </source>
</evidence>
<dbReference type="GO" id="GO:0004518">
    <property type="term" value="F:nuclease activity"/>
    <property type="evidence" value="ECO:0007669"/>
    <property type="project" value="UniProtKB-KW"/>
</dbReference>
<comment type="subcellular location">
    <subcellularLocation>
        <location evidence="2">Nucleus</location>
    </subcellularLocation>
</comment>
<dbReference type="Pfam" id="PF13359">
    <property type="entry name" value="DDE_Tnp_4"/>
    <property type="match status" value="1"/>
</dbReference>
<dbReference type="InterPro" id="IPR045249">
    <property type="entry name" value="HARBI1-like"/>
</dbReference>
<keyword evidence="10" id="KW-1185">Reference proteome</keyword>
<dbReference type="AlphaFoldDB" id="A0AAD9X9V6"/>
<dbReference type="GO" id="GO:0016787">
    <property type="term" value="F:hydrolase activity"/>
    <property type="evidence" value="ECO:0007669"/>
    <property type="project" value="UniProtKB-KW"/>
</dbReference>
<dbReference type="InterPro" id="IPR027806">
    <property type="entry name" value="HARBI1_dom"/>
</dbReference>
<comment type="cofactor">
    <cofactor evidence="1">
        <name>a divalent metal cation</name>
        <dbReference type="ChEBI" id="CHEBI:60240"/>
    </cofactor>
</comment>
<evidence type="ECO:0000256" key="3">
    <source>
        <dbReference type="ARBA" id="ARBA00006958"/>
    </source>
</evidence>
<evidence type="ECO:0000256" key="2">
    <source>
        <dbReference type="ARBA" id="ARBA00004123"/>
    </source>
</evidence>
<keyword evidence="4" id="KW-0540">Nuclease</keyword>
<dbReference type="PANTHER" id="PTHR22930">
    <property type="match status" value="1"/>
</dbReference>
<comment type="similarity">
    <text evidence="3">Belongs to the HARBI1 family.</text>
</comment>
<name>A0AAD9X9V6_9ROSI</name>
<dbReference type="GO" id="GO:0005634">
    <property type="term" value="C:nucleus"/>
    <property type="evidence" value="ECO:0007669"/>
    <property type="project" value="UniProtKB-SubCell"/>
</dbReference>
<keyword evidence="5" id="KW-0479">Metal-binding</keyword>
<reference evidence="9" key="1">
    <citation type="journal article" date="2023" name="Plant J.">
        <title>Genome sequences and population genomics provide insights into the demographic history, inbreeding, and mutation load of two 'living fossil' tree species of Dipteronia.</title>
        <authorList>
            <person name="Feng Y."/>
            <person name="Comes H.P."/>
            <person name="Chen J."/>
            <person name="Zhu S."/>
            <person name="Lu R."/>
            <person name="Zhang X."/>
            <person name="Li P."/>
            <person name="Qiu J."/>
            <person name="Olsen K.M."/>
            <person name="Qiu Y."/>
        </authorList>
    </citation>
    <scope>NUCLEOTIDE SEQUENCE</scope>
    <source>
        <strain evidence="9">KIB01</strain>
    </source>
</reference>
<evidence type="ECO:0000256" key="5">
    <source>
        <dbReference type="ARBA" id="ARBA00022723"/>
    </source>
</evidence>
<dbReference type="EMBL" id="JANJYI010000003">
    <property type="protein sequence ID" value="KAK2655430.1"/>
    <property type="molecule type" value="Genomic_DNA"/>
</dbReference>
<evidence type="ECO:0000259" key="8">
    <source>
        <dbReference type="Pfam" id="PF13359"/>
    </source>
</evidence>
<dbReference type="Proteomes" id="UP001280121">
    <property type="component" value="Unassembled WGS sequence"/>
</dbReference>
<evidence type="ECO:0000256" key="7">
    <source>
        <dbReference type="ARBA" id="ARBA00023242"/>
    </source>
</evidence>
<proteinExistence type="inferred from homology"/>
<dbReference type="GO" id="GO:0046872">
    <property type="term" value="F:metal ion binding"/>
    <property type="evidence" value="ECO:0007669"/>
    <property type="project" value="UniProtKB-KW"/>
</dbReference>
<feature type="domain" description="DDE Tnp4" evidence="8">
    <location>
        <begin position="51"/>
        <end position="184"/>
    </location>
</feature>
<evidence type="ECO:0000313" key="10">
    <source>
        <dbReference type="Proteomes" id="UP001280121"/>
    </source>
</evidence>
<protein>
    <recommendedName>
        <fullName evidence="8">DDE Tnp4 domain-containing protein</fullName>
    </recommendedName>
</protein>
<evidence type="ECO:0000256" key="1">
    <source>
        <dbReference type="ARBA" id="ARBA00001968"/>
    </source>
</evidence>